<reference evidence="4 5" key="1">
    <citation type="journal article" date="2014" name="Int. J. Syst. Evol. Microbiol.">
        <title>Fulvimonas yonginensis sp. nov., isolated from greenhouse soil, and emended description of the genus Fulvimonas.</title>
        <authorList>
            <person name="Ahn J.H."/>
            <person name="Kim S.J."/>
            <person name="Weon H.Y."/>
            <person name="Hong S.B."/>
            <person name="Seok S.J."/>
            <person name="Kwon S.W."/>
        </authorList>
    </citation>
    <scope>NUCLEOTIDE SEQUENCE [LARGE SCALE GENOMIC DNA]</scope>
    <source>
        <strain evidence="4 5">KACC 16952</strain>
    </source>
</reference>
<dbReference type="RefSeq" id="WP_336805945.1">
    <property type="nucleotide sequence ID" value="NZ_JBBBNY010000001.1"/>
</dbReference>
<dbReference type="PANTHER" id="PTHR12151:SF8">
    <property type="entry name" value="THIOREDOXIN DOMAIN-CONTAINING PROTEIN"/>
    <property type="match status" value="1"/>
</dbReference>
<comment type="similarity">
    <text evidence="1">Belongs to the SCO1/2 family.</text>
</comment>
<feature type="transmembrane region" description="Helical" evidence="2">
    <location>
        <begin position="246"/>
        <end position="264"/>
    </location>
</feature>
<name>A0ABU8J7S4_9GAMM</name>
<keyword evidence="3" id="KW-0732">Signal</keyword>
<keyword evidence="2" id="KW-0812">Transmembrane</keyword>
<evidence type="ECO:0000256" key="3">
    <source>
        <dbReference type="SAM" id="SignalP"/>
    </source>
</evidence>
<keyword evidence="5" id="KW-1185">Reference proteome</keyword>
<keyword evidence="2" id="KW-1133">Transmembrane helix</keyword>
<feature type="signal peptide" evidence="3">
    <location>
        <begin position="1"/>
        <end position="28"/>
    </location>
</feature>
<evidence type="ECO:0000256" key="2">
    <source>
        <dbReference type="SAM" id="Phobius"/>
    </source>
</evidence>
<dbReference type="Gene3D" id="3.40.30.10">
    <property type="entry name" value="Glutaredoxin"/>
    <property type="match status" value="1"/>
</dbReference>
<dbReference type="EMBL" id="JBBBNY010000001">
    <property type="protein sequence ID" value="MEI7035330.1"/>
    <property type="molecule type" value="Genomic_DNA"/>
</dbReference>
<feature type="chain" id="PRO_5045412951" evidence="3">
    <location>
        <begin position="29"/>
        <end position="270"/>
    </location>
</feature>
<dbReference type="InterPro" id="IPR036249">
    <property type="entry name" value="Thioredoxin-like_sf"/>
</dbReference>
<dbReference type="CDD" id="cd02968">
    <property type="entry name" value="SCO"/>
    <property type="match status" value="1"/>
</dbReference>
<comment type="caution">
    <text evidence="4">The sequence shown here is derived from an EMBL/GenBank/DDBJ whole genome shotgun (WGS) entry which is preliminary data.</text>
</comment>
<evidence type="ECO:0000313" key="4">
    <source>
        <dbReference type="EMBL" id="MEI7035330.1"/>
    </source>
</evidence>
<gene>
    <name evidence="4" type="ORF">WAT24_01005</name>
</gene>
<dbReference type="Proteomes" id="UP001381174">
    <property type="component" value="Unassembled WGS sequence"/>
</dbReference>
<keyword evidence="2" id="KW-0472">Membrane</keyword>
<accession>A0ABU8J7S4</accession>
<dbReference type="InterPro" id="IPR003782">
    <property type="entry name" value="SCO1/SenC"/>
</dbReference>
<organism evidence="4 5">
    <name type="scientific">Fulvimonas yonginensis</name>
    <dbReference type="NCBI Taxonomy" id="1495200"/>
    <lineage>
        <taxon>Bacteria</taxon>
        <taxon>Pseudomonadati</taxon>
        <taxon>Pseudomonadota</taxon>
        <taxon>Gammaproteobacteria</taxon>
        <taxon>Lysobacterales</taxon>
        <taxon>Rhodanobacteraceae</taxon>
        <taxon>Fulvimonas</taxon>
    </lineage>
</organism>
<evidence type="ECO:0000256" key="1">
    <source>
        <dbReference type="ARBA" id="ARBA00010996"/>
    </source>
</evidence>
<dbReference type="SUPFAM" id="SSF52833">
    <property type="entry name" value="Thioredoxin-like"/>
    <property type="match status" value="1"/>
</dbReference>
<dbReference type="Pfam" id="PF02630">
    <property type="entry name" value="SCO1-SenC"/>
    <property type="match status" value="1"/>
</dbReference>
<sequence>MNRRGAPLRGWWRGVALLLVLLAPLVRAAEPPPPPDLDQRAGFDQRLGAPVPLDLRWRDTDGRTTDLRRLAGGKPLLLALGYYRCPNLCDVVLQGMARTLAGLDLAPGQDFQVAFVGIDPRETSGDARHSQAMLAKAQPGAQVDRWHFLTGDARAIGALASAVGFRYFYDARLHQYAHAAGFVVVTPQGRVAQYFFGVSWPPASLRLALVGASQGRLGNLVDRLVLLCCGYDPTTGRYSLAIGRTMQVLGVGFVLLCGAWLLWLKARTRA</sequence>
<evidence type="ECO:0000313" key="5">
    <source>
        <dbReference type="Proteomes" id="UP001381174"/>
    </source>
</evidence>
<proteinExistence type="inferred from homology"/>
<dbReference type="PANTHER" id="PTHR12151">
    <property type="entry name" value="ELECTRON TRANSPORT PROTIN SCO1/SENC FAMILY MEMBER"/>
    <property type="match status" value="1"/>
</dbReference>
<protein>
    <submittedName>
        <fullName evidence="4">SCO family protein</fullName>
    </submittedName>
</protein>